<evidence type="ECO:0000256" key="1">
    <source>
        <dbReference type="SAM" id="MobiDB-lite"/>
    </source>
</evidence>
<dbReference type="InterPro" id="IPR046797">
    <property type="entry name" value="PDDEXK_12"/>
</dbReference>
<accession>A0A5M8PN57</accession>
<dbReference type="AlphaFoldDB" id="A0A5M8PN57"/>
<comment type="caution">
    <text evidence="3">The sequence shown here is derived from an EMBL/GenBank/DDBJ whole genome shotgun (WGS) entry which is preliminary data.</text>
</comment>
<evidence type="ECO:0000313" key="3">
    <source>
        <dbReference type="EMBL" id="KAA6410346.1"/>
    </source>
</evidence>
<dbReference type="Proteomes" id="UP000324767">
    <property type="component" value="Unassembled WGS sequence"/>
</dbReference>
<sequence length="417" mass="47228">MDFASRESIEHWVECTRQEGLHHPKRLCTELDDVLNSRFSRQQQSSSRSSPMIAMAQFQSDKSSLALSDCSGSMIFSNRPKLVPTAPSSRSRASSPTRKQIASLENAVPPVRIRPAGEVNTFQPAKDLHNYIHREFGLAVIPSCLKTYLNQADPARFSRINSYSFDDSFTDLTPEKEELWHTVDKIYKEAKSCHVRQKDENAWMLVAWDVLRLGMKEARALKLEINSVQSQTIDPRFLPKFDSTPSIKKADLAFAFTPDNEEVDSLYQDFRTAYPMLDLSHLTDAYTGRLLVNYALEVKVSDGHKDEACLQLAIFHAAVLQKLKSFLGLTTESVDLSQIPPMMGWTMVGQEWRCFITSFATDGSIVTEGPLDEINVSTTSHVAIFRLIDHIKRACERLEQSLWPLLKPLIRELIDAS</sequence>
<feature type="compositionally biased region" description="Low complexity" evidence="1">
    <location>
        <begin position="84"/>
        <end position="98"/>
    </location>
</feature>
<evidence type="ECO:0000259" key="2">
    <source>
        <dbReference type="Pfam" id="PF20516"/>
    </source>
</evidence>
<organism evidence="3 4">
    <name type="scientific">Lasallia pustulata</name>
    <dbReference type="NCBI Taxonomy" id="136370"/>
    <lineage>
        <taxon>Eukaryota</taxon>
        <taxon>Fungi</taxon>
        <taxon>Dikarya</taxon>
        <taxon>Ascomycota</taxon>
        <taxon>Pezizomycotina</taxon>
        <taxon>Lecanoromycetes</taxon>
        <taxon>OSLEUM clade</taxon>
        <taxon>Umbilicariomycetidae</taxon>
        <taxon>Umbilicariales</taxon>
        <taxon>Umbilicariaceae</taxon>
        <taxon>Lasallia</taxon>
    </lineage>
</organism>
<dbReference type="EMBL" id="VXIT01000009">
    <property type="protein sequence ID" value="KAA6410346.1"/>
    <property type="molecule type" value="Genomic_DNA"/>
</dbReference>
<protein>
    <recommendedName>
        <fullName evidence="2">PD-(D/E)XK nuclease-like domain-containing protein</fullName>
    </recommendedName>
</protein>
<reference evidence="3 4" key="1">
    <citation type="submission" date="2019-09" db="EMBL/GenBank/DDBJ databases">
        <title>The hologenome of the rock-dwelling lichen Lasallia pustulata.</title>
        <authorList>
            <person name="Greshake Tzovaras B."/>
            <person name="Segers F."/>
            <person name="Bicker A."/>
            <person name="Dal Grande F."/>
            <person name="Otte J."/>
            <person name="Hankeln T."/>
            <person name="Schmitt I."/>
            <person name="Ebersberger I."/>
        </authorList>
    </citation>
    <scope>NUCLEOTIDE SEQUENCE [LARGE SCALE GENOMIC DNA]</scope>
    <source>
        <strain evidence="3">A1-1</strain>
    </source>
</reference>
<proteinExistence type="predicted"/>
<evidence type="ECO:0000313" key="4">
    <source>
        <dbReference type="Proteomes" id="UP000324767"/>
    </source>
</evidence>
<feature type="region of interest" description="Disordered" evidence="1">
    <location>
        <begin position="81"/>
        <end position="101"/>
    </location>
</feature>
<dbReference type="Pfam" id="PF20516">
    <property type="entry name" value="PDDEXK_12"/>
    <property type="match status" value="1"/>
</dbReference>
<gene>
    <name evidence="3" type="ORF">FRX48_05767</name>
</gene>
<feature type="domain" description="PD-(D/E)XK nuclease-like" evidence="2">
    <location>
        <begin position="155"/>
        <end position="393"/>
    </location>
</feature>
<dbReference type="OrthoDB" id="4161186at2759"/>
<name>A0A5M8PN57_9LECA</name>